<dbReference type="InterPro" id="IPR003838">
    <property type="entry name" value="ABC3_permease_C"/>
</dbReference>
<keyword evidence="11" id="KW-1185">Reference proteome</keyword>
<gene>
    <name evidence="10" type="ORF">GCM10009092_30820</name>
</gene>
<comment type="subcellular location">
    <subcellularLocation>
        <location evidence="1">Cell membrane</location>
        <topology evidence="1">Multi-pass membrane protein</topology>
    </subcellularLocation>
</comment>
<dbReference type="PANTHER" id="PTHR43738">
    <property type="entry name" value="ABC TRANSPORTER, MEMBRANE PROTEIN"/>
    <property type="match status" value="1"/>
</dbReference>
<dbReference type="RefSeq" id="WP_343846131.1">
    <property type="nucleotide sequence ID" value="NZ_BAAAEI010000020.1"/>
</dbReference>
<dbReference type="Pfam" id="PF02687">
    <property type="entry name" value="FtsX"/>
    <property type="match status" value="1"/>
</dbReference>
<protein>
    <submittedName>
        <fullName evidence="10">ABC transporter permease</fullName>
    </submittedName>
</protein>
<evidence type="ECO:0000313" key="11">
    <source>
        <dbReference type="Proteomes" id="UP001501757"/>
    </source>
</evidence>
<feature type="domain" description="ABC3 transporter permease C-terminal" evidence="8">
    <location>
        <begin position="316"/>
        <end position="431"/>
    </location>
</feature>
<evidence type="ECO:0000256" key="4">
    <source>
        <dbReference type="ARBA" id="ARBA00022989"/>
    </source>
</evidence>
<dbReference type="PANTHER" id="PTHR43738:SF2">
    <property type="entry name" value="ABC TRANSPORTER PERMEASE"/>
    <property type="match status" value="1"/>
</dbReference>
<accession>A0ABN0XI50</accession>
<evidence type="ECO:0000256" key="1">
    <source>
        <dbReference type="ARBA" id="ARBA00004651"/>
    </source>
</evidence>
<evidence type="ECO:0000256" key="2">
    <source>
        <dbReference type="ARBA" id="ARBA00022475"/>
    </source>
</evidence>
<organism evidence="10 11">
    <name type="scientific">Bowmanella denitrificans</name>
    <dbReference type="NCBI Taxonomy" id="366582"/>
    <lineage>
        <taxon>Bacteria</taxon>
        <taxon>Pseudomonadati</taxon>
        <taxon>Pseudomonadota</taxon>
        <taxon>Gammaproteobacteria</taxon>
        <taxon>Alteromonadales</taxon>
        <taxon>Alteromonadaceae</taxon>
        <taxon>Bowmanella</taxon>
    </lineage>
</organism>
<reference evidence="10 11" key="1">
    <citation type="journal article" date="2019" name="Int. J. Syst. Evol. Microbiol.">
        <title>The Global Catalogue of Microorganisms (GCM) 10K type strain sequencing project: providing services to taxonomists for standard genome sequencing and annotation.</title>
        <authorList>
            <consortium name="The Broad Institute Genomics Platform"/>
            <consortium name="The Broad Institute Genome Sequencing Center for Infectious Disease"/>
            <person name="Wu L."/>
            <person name="Ma J."/>
        </authorList>
    </citation>
    <scope>NUCLEOTIDE SEQUENCE [LARGE SCALE GENOMIC DNA]</scope>
    <source>
        <strain evidence="10 11">JCM 13378</strain>
    </source>
</reference>
<evidence type="ECO:0000256" key="3">
    <source>
        <dbReference type="ARBA" id="ARBA00022692"/>
    </source>
</evidence>
<comment type="caution">
    <text evidence="10">The sequence shown here is derived from an EMBL/GenBank/DDBJ whole genome shotgun (WGS) entry which is preliminary data.</text>
</comment>
<evidence type="ECO:0000256" key="7">
    <source>
        <dbReference type="SAM" id="Phobius"/>
    </source>
</evidence>
<evidence type="ECO:0000259" key="9">
    <source>
        <dbReference type="Pfam" id="PF12704"/>
    </source>
</evidence>
<feature type="transmembrane region" description="Helical" evidence="7">
    <location>
        <begin position="313"/>
        <end position="333"/>
    </location>
</feature>
<evidence type="ECO:0000256" key="6">
    <source>
        <dbReference type="SAM" id="MobiDB-lite"/>
    </source>
</evidence>
<proteinExistence type="predicted"/>
<feature type="compositionally biased region" description="Basic and acidic residues" evidence="6">
    <location>
        <begin position="232"/>
        <end position="250"/>
    </location>
</feature>
<feature type="transmembrane region" description="Helical" evidence="7">
    <location>
        <begin position="408"/>
        <end position="429"/>
    </location>
</feature>
<feature type="transmembrane region" description="Helical" evidence="7">
    <location>
        <begin position="290"/>
        <end position="307"/>
    </location>
</feature>
<evidence type="ECO:0000256" key="5">
    <source>
        <dbReference type="ARBA" id="ARBA00023136"/>
    </source>
</evidence>
<feature type="domain" description="MacB-like periplasmic core" evidence="9">
    <location>
        <begin position="15"/>
        <end position="202"/>
    </location>
</feature>
<name>A0ABN0XI50_9ALTE</name>
<dbReference type="InterPro" id="IPR025857">
    <property type="entry name" value="MacB_PCD"/>
</dbReference>
<feature type="transmembrane region" description="Helical" evidence="7">
    <location>
        <begin position="15"/>
        <end position="34"/>
    </location>
</feature>
<dbReference type="InterPro" id="IPR051125">
    <property type="entry name" value="ABC-4/HrtB_transporter"/>
</dbReference>
<feature type="transmembrane region" description="Helical" evidence="7">
    <location>
        <begin position="367"/>
        <end position="387"/>
    </location>
</feature>
<keyword evidence="3 7" id="KW-0812">Transmembrane</keyword>
<evidence type="ECO:0000313" key="10">
    <source>
        <dbReference type="EMBL" id="GAA0364296.1"/>
    </source>
</evidence>
<keyword evidence="2" id="KW-1003">Cell membrane</keyword>
<sequence>MLLRIASASLWNRRLTALLTAFSIAVSVFIMLGVDHLKNEMKSSFGRTVSGVDLIVGARTGSTNLLLYSVFRIGNPSNNLSWQTFQALSQAKEVDWAVPISLGDSHKGYRVMGTTPGYFEHFKYGSRQDLTFRQGQSFTTTQEVVLGSDVAAKLDYHLGDELVISHGTGEVSFTHHDAYPFKVVGILSATGTPVDQTLHVNLASIELIHLSGGQGDHAHPQVQRHAAITDQTEDHHDDHDHDHDHDHGHVTEGTGHHLQPGSVTAMLVGLKSRIGTLTFQRKVNEYKDEPLLAIIPGVALAELWQMMGMVEKALALIALLVLVASLLGMTTMLLASMREREREIAVLRAIGAHASFVLLLIELEAVLIALAGAVVGYLGLAGLLTLLKNWISSEYGLFISGLPLSGSTLGYLGLIVGLAALLALIPAVLSYRTALSRGLSVRL</sequence>
<keyword evidence="5 7" id="KW-0472">Membrane</keyword>
<dbReference type="Pfam" id="PF12704">
    <property type="entry name" value="MacB_PCD"/>
    <property type="match status" value="1"/>
</dbReference>
<evidence type="ECO:0000259" key="8">
    <source>
        <dbReference type="Pfam" id="PF02687"/>
    </source>
</evidence>
<keyword evidence="4 7" id="KW-1133">Transmembrane helix</keyword>
<dbReference type="EMBL" id="BAAAEI010000020">
    <property type="protein sequence ID" value="GAA0364296.1"/>
    <property type="molecule type" value="Genomic_DNA"/>
</dbReference>
<dbReference type="Proteomes" id="UP001501757">
    <property type="component" value="Unassembled WGS sequence"/>
</dbReference>
<feature type="region of interest" description="Disordered" evidence="6">
    <location>
        <begin position="231"/>
        <end position="259"/>
    </location>
</feature>